<dbReference type="InterPro" id="IPR046342">
    <property type="entry name" value="CBS_dom_sf"/>
</dbReference>
<evidence type="ECO:0000256" key="9">
    <source>
        <dbReference type="PROSITE-ProRule" id="PRU00703"/>
    </source>
</evidence>
<accession>A0ABV4WE87</accession>
<name>A0ABV4WE87_9CYAN</name>
<keyword evidence="16" id="KW-1185">Reference proteome</keyword>
<organism evidence="15 16">
    <name type="scientific">Floridaenema evergladense BLCC-F167</name>
    <dbReference type="NCBI Taxonomy" id="3153639"/>
    <lineage>
        <taxon>Bacteria</taxon>
        <taxon>Bacillati</taxon>
        <taxon>Cyanobacteriota</taxon>
        <taxon>Cyanophyceae</taxon>
        <taxon>Oscillatoriophycideae</taxon>
        <taxon>Aerosakkonematales</taxon>
        <taxon>Aerosakkonemataceae</taxon>
        <taxon>Floridanema</taxon>
        <taxon>Floridanema evergladense</taxon>
    </lineage>
</organism>
<keyword evidence="5" id="KW-0677">Repeat</keyword>
<evidence type="ECO:0000256" key="2">
    <source>
        <dbReference type="ARBA" id="ARBA00006337"/>
    </source>
</evidence>
<dbReference type="SMART" id="SM01091">
    <property type="entry name" value="CorC_HlyC"/>
    <property type="match status" value="1"/>
</dbReference>
<dbReference type="Gene3D" id="3.10.580.10">
    <property type="entry name" value="CBS-domain"/>
    <property type="match status" value="1"/>
</dbReference>
<comment type="similarity">
    <text evidence="2">Belongs to the UPF0053 family.</text>
</comment>
<gene>
    <name evidence="15" type="ORF">ACE1CA_02480</name>
</gene>
<comment type="subcellular location">
    <subcellularLocation>
        <location evidence="1">Cell membrane</location>
        <topology evidence="1">Multi-pass membrane protein</topology>
    </subcellularLocation>
</comment>
<evidence type="ECO:0000256" key="6">
    <source>
        <dbReference type="ARBA" id="ARBA00022989"/>
    </source>
</evidence>
<keyword evidence="7 9" id="KW-0129">CBS domain</keyword>
<dbReference type="InterPro" id="IPR016169">
    <property type="entry name" value="FAD-bd_PCMH_sub2"/>
</dbReference>
<evidence type="ECO:0000256" key="7">
    <source>
        <dbReference type="ARBA" id="ARBA00023122"/>
    </source>
</evidence>
<reference evidence="15 16" key="1">
    <citation type="submission" date="2024-09" db="EMBL/GenBank/DDBJ databases">
        <title>Floridaenema gen nov. (Aerosakkonemataceae, Aerosakkonematales ord. nov., Cyanobacteria) from benthic tropical and subtropical fresh waters, with the description of four new species.</title>
        <authorList>
            <person name="Moretto J.A."/>
            <person name="Berthold D.E."/>
            <person name="Lefler F.W."/>
            <person name="Huang I.-S."/>
            <person name="Laughinghouse H. IV."/>
        </authorList>
    </citation>
    <scope>NUCLEOTIDE SEQUENCE [LARGE SCALE GENOMIC DNA]</scope>
    <source>
        <strain evidence="15 16">BLCC-F167</strain>
    </source>
</reference>
<evidence type="ECO:0000256" key="12">
    <source>
        <dbReference type="SAM" id="Phobius"/>
    </source>
</evidence>
<evidence type="ECO:0000256" key="5">
    <source>
        <dbReference type="ARBA" id="ARBA00022737"/>
    </source>
</evidence>
<dbReference type="CDD" id="cd04590">
    <property type="entry name" value="CBS_pair_CorC_HlyC_assoc"/>
    <property type="match status" value="1"/>
</dbReference>
<feature type="transmembrane region" description="Helical" evidence="12">
    <location>
        <begin position="32"/>
        <end position="53"/>
    </location>
</feature>
<evidence type="ECO:0000256" key="10">
    <source>
        <dbReference type="PROSITE-ProRule" id="PRU01193"/>
    </source>
</evidence>
<dbReference type="Pfam" id="PF01595">
    <property type="entry name" value="CNNM"/>
    <property type="match status" value="1"/>
</dbReference>
<dbReference type="SUPFAM" id="SSF54631">
    <property type="entry name" value="CBS-domain pair"/>
    <property type="match status" value="1"/>
</dbReference>
<keyword evidence="8 10" id="KW-0472">Membrane</keyword>
<dbReference type="InterPro" id="IPR051676">
    <property type="entry name" value="UPF0053_domain"/>
</dbReference>
<keyword evidence="6 10" id="KW-1133">Transmembrane helix</keyword>
<dbReference type="Pfam" id="PF03471">
    <property type="entry name" value="CorC_HlyC"/>
    <property type="match status" value="1"/>
</dbReference>
<dbReference type="Proteomes" id="UP001576780">
    <property type="component" value="Unassembled WGS sequence"/>
</dbReference>
<comment type="caution">
    <text evidence="15">The sequence shown here is derived from an EMBL/GenBank/DDBJ whole genome shotgun (WGS) entry which is preliminary data.</text>
</comment>
<dbReference type="Pfam" id="PF00571">
    <property type="entry name" value="CBS"/>
    <property type="match status" value="1"/>
</dbReference>
<sequence length="498" mass="55509">MFATAVVLLVTYQGLSNQVPIALTWSDVGFRILSVLLLIAINAFFVTAEFSMVSVRRSRINQLVNSGDIPAKTVQDLQRSIDRLLSTTQLGITLSSLALGWIGENTMAILVASFLTRLPLPRSLNQMMAHTLAIPLAFFLIAYLQIVLGELCPKSVALLYSEQLARFLGRPSLAIARFFNPFIWILNQSTRFLLRIVGIRYTGQGWRTPVTPEELQQIITTSTESTGLEAEQRELLRNVFEFGDITAEEVMIPRISIAAIPSNATFQTLLYEIAASGHSRYPVMGESLDDIRGIIDFIELAEPLAQGNLNLETPIQPWIHPVRFVPEYTPLSQLLPMMQRSHLPMVMVVDEFGGTAGLVTINDLIAEIIGDTNEPENPEELLIQSLDEQTFLVQAQINLEELNDLLDLNLPLTNEYQTLAGFLLYEAQKIPQVGESLIYKKLEFTVISAEGPRLHQIRIRRLDSTSNLMEDSSEINTVSKTKDSTTSNTSSDSDLISD</sequence>
<dbReference type="PANTHER" id="PTHR43099">
    <property type="entry name" value="UPF0053 PROTEIN YRKA"/>
    <property type="match status" value="1"/>
</dbReference>
<keyword evidence="3" id="KW-1003">Cell membrane</keyword>
<evidence type="ECO:0000313" key="15">
    <source>
        <dbReference type="EMBL" id="MFB2833377.1"/>
    </source>
</evidence>
<feature type="region of interest" description="Disordered" evidence="11">
    <location>
        <begin position="473"/>
        <end position="498"/>
    </location>
</feature>
<feature type="transmembrane region" description="Helical" evidence="12">
    <location>
        <begin position="127"/>
        <end position="146"/>
    </location>
</feature>
<evidence type="ECO:0000313" key="16">
    <source>
        <dbReference type="Proteomes" id="UP001576780"/>
    </source>
</evidence>
<evidence type="ECO:0000259" key="14">
    <source>
        <dbReference type="PROSITE" id="PS51846"/>
    </source>
</evidence>
<evidence type="ECO:0000256" key="4">
    <source>
        <dbReference type="ARBA" id="ARBA00022692"/>
    </source>
</evidence>
<proteinExistence type="inferred from homology"/>
<dbReference type="InterPro" id="IPR002550">
    <property type="entry name" value="CNNM"/>
</dbReference>
<keyword evidence="4 10" id="KW-0812">Transmembrane</keyword>
<feature type="compositionally biased region" description="Low complexity" evidence="11">
    <location>
        <begin position="484"/>
        <end position="498"/>
    </location>
</feature>
<evidence type="ECO:0000256" key="11">
    <source>
        <dbReference type="SAM" id="MobiDB-lite"/>
    </source>
</evidence>
<dbReference type="InterPro" id="IPR005170">
    <property type="entry name" value="Transptr-assoc_dom"/>
</dbReference>
<dbReference type="Gene3D" id="3.30.465.10">
    <property type="match status" value="1"/>
</dbReference>
<feature type="domain" description="CNNM transmembrane" evidence="14">
    <location>
        <begin position="24"/>
        <end position="232"/>
    </location>
</feature>
<dbReference type="InterPro" id="IPR000644">
    <property type="entry name" value="CBS_dom"/>
</dbReference>
<dbReference type="EMBL" id="JBHFNT010000031">
    <property type="protein sequence ID" value="MFB2833377.1"/>
    <property type="molecule type" value="Genomic_DNA"/>
</dbReference>
<feature type="domain" description="CBS" evidence="13">
    <location>
        <begin position="315"/>
        <end position="379"/>
    </location>
</feature>
<dbReference type="InterPro" id="IPR044751">
    <property type="entry name" value="Ion_transp-like_CBS"/>
</dbReference>
<evidence type="ECO:0000256" key="3">
    <source>
        <dbReference type="ARBA" id="ARBA00022475"/>
    </source>
</evidence>
<dbReference type="SUPFAM" id="SSF56176">
    <property type="entry name" value="FAD-binding/transporter-associated domain-like"/>
    <property type="match status" value="1"/>
</dbReference>
<dbReference type="PROSITE" id="PS51846">
    <property type="entry name" value="CNNM"/>
    <property type="match status" value="1"/>
</dbReference>
<evidence type="ECO:0000256" key="1">
    <source>
        <dbReference type="ARBA" id="ARBA00004651"/>
    </source>
</evidence>
<dbReference type="PROSITE" id="PS51371">
    <property type="entry name" value="CBS"/>
    <property type="match status" value="1"/>
</dbReference>
<protein>
    <submittedName>
        <fullName evidence="15">Hemolysin family protein</fullName>
    </submittedName>
</protein>
<evidence type="ECO:0000256" key="8">
    <source>
        <dbReference type="ARBA" id="ARBA00023136"/>
    </source>
</evidence>
<evidence type="ECO:0000259" key="13">
    <source>
        <dbReference type="PROSITE" id="PS51371"/>
    </source>
</evidence>
<dbReference type="InterPro" id="IPR036318">
    <property type="entry name" value="FAD-bd_PCMH-like_sf"/>
</dbReference>
<dbReference type="PANTHER" id="PTHR43099:SF2">
    <property type="entry name" value="UPF0053 PROTEIN YRKA"/>
    <property type="match status" value="1"/>
</dbReference>